<feature type="non-terminal residue" evidence="1">
    <location>
        <position position="1"/>
    </location>
</feature>
<reference evidence="1" key="1">
    <citation type="journal article" date="2023" name="IScience">
        <title>Live-bearing cockroach genome reveals convergent evolutionary mechanisms linked to viviparity in insects and beyond.</title>
        <authorList>
            <person name="Fouks B."/>
            <person name="Harrison M.C."/>
            <person name="Mikhailova A.A."/>
            <person name="Marchal E."/>
            <person name="English S."/>
            <person name="Carruthers M."/>
            <person name="Jennings E.C."/>
            <person name="Chiamaka E.L."/>
            <person name="Frigard R.A."/>
            <person name="Pippel M."/>
            <person name="Attardo G.M."/>
            <person name="Benoit J.B."/>
            <person name="Bornberg-Bauer E."/>
            <person name="Tobe S.S."/>
        </authorList>
    </citation>
    <scope>NUCLEOTIDE SEQUENCE</scope>
    <source>
        <strain evidence="1">Stay&amp;Tobe</strain>
    </source>
</reference>
<protein>
    <submittedName>
        <fullName evidence="1">Uncharacterized protein</fullName>
    </submittedName>
</protein>
<gene>
    <name evidence="1" type="ORF">L9F63_023797</name>
</gene>
<keyword evidence="2" id="KW-1185">Reference proteome</keyword>
<accession>A0AAD7ZIA0</accession>
<dbReference type="Proteomes" id="UP001233999">
    <property type="component" value="Unassembled WGS sequence"/>
</dbReference>
<comment type="caution">
    <text evidence="1">The sequence shown here is derived from an EMBL/GenBank/DDBJ whole genome shotgun (WGS) entry which is preliminary data.</text>
</comment>
<name>A0AAD7ZIA0_DIPPU</name>
<evidence type="ECO:0000313" key="1">
    <source>
        <dbReference type="EMBL" id="KAJ9581043.1"/>
    </source>
</evidence>
<evidence type="ECO:0000313" key="2">
    <source>
        <dbReference type="Proteomes" id="UP001233999"/>
    </source>
</evidence>
<proteinExistence type="predicted"/>
<dbReference type="AlphaFoldDB" id="A0AAD7ZIA0"/>
<sequence length="104" mass="11587">MLLCTIRHSGTLTCFVYGVSTHIHSLHDSEASRREVITLSKLATVLLRLEGSILFLKKMSGSLIDQTIQAPTKVKEIRNVITSKRCQLDYPQDHSVACGVFNDT</sequence>
<organism evidence="1 2">
    <name type="scientific">Diploptera punctata</name>
    <name type="common">Pacific beetle cockroach</name>
    <dbReference type="NCBI Taxonomy" id="6984"/>
    <lineage>
        <taxon>Eukaryota</taxon>
        <taxon>Metazoa</taxon>
        <taxon>Ecdysozoa</taxon>
        <taxon>Arthropoda</taxon>
        <taxon>Hexapoda</taxon>
        <taxon>Insecta</taxon>
        <taxon>Pterygota</taxon>
        <taxon>Neoptera</taxon>
        <taxon>Polyneoptera</taxon>
        <taxon>Dictyoptera</taxon>
        <taxon>Blattodea</taxon>
        <taxon>Blaberoidea</taxon>
        <taxon>Blaberidae</taxon>
        <taxon>Diplopterinae</taxon>
        <taxon>Diploptera</taxon>
    </lineage>
</organism>
<dbReference type="EMBL" id="JASPKZ010008050">
    <property type="protein sequence ID" value="KAJ9581043.1"/>
    <property type="molecule type" value="Genomic_DNA"/>
</dbReference>
<reference evidence="1" key="2">
    <citation type="submission" date="2023-05" db="EMBL/GenBank/DDBJ databases">
        <authorList>
            <person name="Fouks B."/>
        </authorList>
    </citation>
    <scope>NUCLEOTIDE SEQUENCE</scope>
    <source>
        <strain evidence="1">Stay&amp;Tobe</strain>
        <tissue evidence="1">Testes</tissue>
    </source>
</reference>